<keyword evidence="7" id="KW-0028">Amino-acid biosynthesis</keyword>
<keyword evidence="5" id="KW-0055">Arginine biosynthesis</keyword>
<evidence type="ECO:0000256" key="4">
    <source>
        <dbReference type="ARBA" id="ARBA00022490"/>
    </source>
</evidence>
<dbReference type="GO" id="GO:0005737">
    <property type="term" value="C:cytoplasm"/>
    <property type="evidence" value="ECO:0007669"/>
    <property type="project" value="TreeGrafter"/>
</dbReference>
<organism evidence="12">
    <name type="scientific">freshwater metagenome</name>
    <dbReference type="NCBI Taxonomy" id="449393"/>
    <lineage>
        <taxon>unclassified sequences</taxon>
        <taxon>metagenomes</taxon>
        <taxon>ecological metagenomes</taxon>
    </lineage>
</organism>
<feature type="domain" description="Arginosuccinate synthase C-terminal" evidence="11">
    <location>
        <begin position="174"/>
        <end position="390"/>
    </location>
</feature>
<dbReference type="EC" id="6.3.4.5" evidence="3"/>
<keyword evidence="4" id="KW-0963">Cytoplasm</keyword>
<dbReference type="InterPro" id="IPR048267">
    <property type="entry name" value="Arginosuc_syn_N"/>
</dbReference>
<comment type="pathway">
    <text evidence="1">Amino-acid biosynthesis; L-arginine biosynthesis; L-arginine from L-ornithine and carbamoyl phosphate: step 2/3.</text>
</comment>
<evidence type="ECO:0000256" key="3">
    <source>
        <dbReference type="ARBA" id="ARBA00012286"/>
    </source>
</evidence>
<evidence type="ECO:0000313" key="12">
    <source>
        <dbReference type="EMBL" id="CAB4678559.1"/>
    </source>
</evidence>
<dbReference type="InterPro" id="IPR024074">
    <property type="entry name" value="AS_cat/multimer_dom_body"/>
</dbReference>
<dbReference type="GO" id="GO:0000053">
    <property type="term" value="P:argininosuccinate metabolic process"/>
    <property type="evidence" value="ECO:0007669"/>
    <property type="project" value="TreeGrafter"/>
</dbReference>
<evidence type="ECO:0000256" key="7">
    <source>
        <dbReference type="ARBA" id="ARBA00022605"/>
    </source>
</evidence>
<evidence type="ECO:0000259" key="11">
    <source>
        <dbReference type="Pfam" id="PF20979"/>
    </source>
</evidence>
<dbReference type="FunFam" id="3.40.50.620:FF:000038">
    <property type="entry name" value="Argininosuccinate synthase"/>
    <property type="match status" value="1"/>
</dbReference>
<dbReference type="GO" id="GO:0006526">
    <property type="term" value="P:L-arginine biosynthetic process"/>
    <property type="evidence" value="ECO:0007669"/>
    <property type="project" value="UniProtKB-UniPathway"/>
</dbReference>
<keyword evidence="6" id="KW-0436">Ligase</keyword>
<evidence type="ECO:0000256" key="8">
    <source>
        <dbReference type="ARBA" id="ARBA00022741"/>
    </source>
</evidence>
<name>A0A6J6MXN1_9ZZZZ</name>
<dbReference type="NCBIfam" id="TIGR00032">
    <property type="entry name" value="argG"/>
    <property type="match status" value="1"/>
</dbReference>
<protein>
    <recommendedName>
        <fullName evidence="3">argininosuccinate synthase</fullName>
        <ecNumber evidence="3">6.3.4.5</ecNumber>
    </recommendedName>
</protein>
<proteinExistence type="inferred from homology"/>
<dbReference type="CDD" id="cd01999">
    <property type="entry name" value="ASS"/>
    <property type="match status" value="1"/>
</dbReference>
<dbReference type="AlphaFoldDB" id="A0A6J6MXN1"/>
<dbReference type="PANTHER" id="PTHR11587:SF2">
    <property type="entry name" value="ARGININOSUCCINATE SYNTHASE"/>
    <property type="match status" value="1"/>
</dbReference>
<dbReference type="InterPro" id="IPR018223">
    <property type="entry name" value="Arginosuc_synth_CS"/>
</dbReference>
<dbReference type="InterPro" id="IPR048268">
    <property type="entry name" value="Arginosuc_syn_C"/>
</dbReference>
<dbReference type="Pfam" id="PF20979">
    <property type="entry name" value="Arginosuc_syn_C"/>
    <property type="match status" value="1"/>
</dbReference>
<dbReference type="GO" id="GO:0004055">
    <property type="term" value="F:argininosuccinate synthase activity"/>
    <property type="evidence" value="ECO:0007669"/>
    <property type="project" value="UniProtKB-EC"/>
</dbReference>
<dbReference type="Gene3D" id="3.90.1260.10">
    <property type="entry name" value="Argininosuccinate synthetase, chain A, domain 2"/>
    <property type="match status" value="1"/>
</dbReference>
<dbReference type="GO" id="GO:0000050">
    <property type="term" value="P:urea cycle"/>
    <property type="evidence" value="ECO:0007669"/>
    <property type="project" value="TreeGrafter"/>
</dbReference>
<dbReference type="SUPFAM" id="SSF52402">
    <property type="entry name" value="Adenine nucleotide alpha hydrolases-like"/>
    <property type="match status" value="1"/>
</dbReference>
<dbReference type="InterPro" id="IPR014729">
    <property type="entry name" value="Rossmann-like_a/b/a_fold"/>
</dbReference>
<dbReference type="UniPathway" id="UPA00068">
    <property type="reaction ID" value="UER00113"/>
</dbReference>
<comment type="subunit">
    <text evidence="2">Homotetramer.</text>
</comment>
<dbReference type="EMBL" id="CAEZWW010000133">
    <property type="protein sequence ID" value="CAB4678559.1"/>
    <property type="molecule type" value="Genomic_DNA"/>
</dbReference>
<dbReference type="HAMAP" id="MF_00005">
    <property type="entry name" value="Arg_succ_synth_type1"/>
    <property type="match status" value="1"/>
</dbReference>
<evidence type="ECO:0000256" key="2">
    <source>
        <dbReference type="ARBA" id="ARBA00011881"/>
    </source>
</evidence>
<dbReference type="GO" id="GO:0005524">
    <property type="term" value="F:ATP binding"/>
    <property type="evidence" value="ECO:0007669"/>
    <property type="project" value="UniProtKB-KW"/>
</dbReference>
<dbReference type="PROSITE" id="PS00564">
    <property type="entry name" value="ARGININOSUCCIN_SYN_1"/>
    <property type="match status" value="1"/>
</dbReference>
<evidence type="ECO:0000256" key="9">
    <source>
        <dbReference type="ARBA" id="ARBA00022840"/>
    </source>
</evidence>
<sequence length="399" mass="43584">MTERVVLAYSGGLDTSVAISWIAKETGAEVIAVAVDVGQGGEDLDVIRKRALACGAVEAEVSDAKDEFADEYCLPALKANALYMDRYPLVSALSRPVIVKHLATAAKKHGATILAHGCTGKGNDQVRFEVGIANLIPDMTCIAPVRDYAMTRDKAIEFAELNNLPIDQNKKNPYSIDANVWGRAIETGFLEDIWNAPIEDIYAYTSDPTIAREPDEVLITFKNGGPVAIDGRPVSMLQAIQELNKRAGAQGVGRIDMVEDRLVGIKSREVYEAPGAMALIAAHEELANVTVERELARFGRGVSQRWTELVYDGMWFSPLKRALDVFLDDLNSTISGEVRMTLHAGRAVVTGRRSDQSLYDFDLATYDTGDTYDQTKAKGFIDIYGMSSSIAARRDLQGK</sequence>
<evidence type="ECO:0000256" key="6">
    <source>
        <dbReference type="ARBA" id="ARBA00022598"/>
    </source>
</evidence>
<dbReference type="SUPFAM" id="SSF69864">
    <property type="entry name" value="Argininosuccinate synthetase, C-terminal domain"/>
    <property type="match status" value="1"/>
</dbReference>
<dbReference type="Gene3D" id="3.40.50.620">
    <property type="entry name" value="HUPs"/>
    <property type="match status" value="1"/>
</dbReference>
<accession>A0A6J6MXN1</accession>
<dbReference type="PROSITE" id="PS00565">
    <property type="entry name" value="ARGININOSUCCIN_SYN_2"/>
    <property type="match status" value="1"/>
</dbReference>
<dbReference type="NCBIfam" id="NF001770">
    <property type="entry name" value="PRK00509.1"/>
    <property type="match status" value="1"/>
</dbReference>
<dbReference type="Pfam" id="PF00764">
    <property type="entry name" value="Arginosuc_synth"/>
    <property type="match status" value="1"/>
</dbReference>
<dbReference type="InterPro" id="IPR001518">
    <property type="entry name" value="Arginosuc_synth"/>
</dbReference>
<reference evidence="12" key="1">
    <citation type="submission" date="2020-05" db="EMBL/GenBank/DDBJ databases">
        <authorList>
            <person name="Chiriac C."/>
            <person name="Salcher M."/>
            <person name="Ghai R."/>
            <person name="Kavagutti S V."/>
        </authorList>
    </citation>
    <scope>NUCLEOTIDE SEQUENCE</scope>
</reference>
<dbReference type="InterPro" id="IPR023434">
    <property type="entry name" value="Arginosuc_synth_type_1_subfam"/>
</dbReference>
<dbReference type="Gene3D" id="1.20.5.470">
    <property type="entry name" value="Single helix bin"/>
    <property type="match status" value="1"/>
</dbReference>
<dbReference type="FunFam" id="3.90.1260.10:FF:000007">
    <property type="entry name" value="Argininosuccinate synthase"/>
    <property type="match status" value="1"/>
</dbReference>
<dbReference type="PANTHER" id="PTHR11587">
    <property type="entry name" value="ARGININOSUCCINATE SYNTHASE"/>
    <property type="match status" value="1"/>
</dbReference>
<evidence type="ECO:0000259" key="10">
    <source>
        <dbReference type="Pfam" id="PF00764"/>
    </source>
</evidence>
<evidence type="ECO:0000256" key="1">
    <source>
        <dbReference type="ARBA" id="ARBA00004967"/>
    </source>
</evidence>
<keyword evidence="8" id="KW-0547">Nucleotide-binding</keyword>
<gene>
    <name evidence="12" type="ORF">UFOPK2310_01068</name>
</gene>
<feature type="domain" description="Arginosuccinate synthase-like N-terminal" evidence="10">
    <location>
        <begin position="4"/>
        <end position="165"/>
    </location>
</feature>
<evidence type="ECO:0000256" key="5">
    <source>
        <dbReference type="ARBA" id="ARBA00022571"/>
    </source>
</evidence>
<keyword evidence="9" id="KW-0067">ATP-binding</keyword>